<organism evidence="2 3">
    <name type="scientific">Paracidobacterium acidisoli</name>
    <dbReference type="NCBI Taxonomy" id="2303751"/>
    <lineage>
        <taxon>Bacteria</taxon>
        <taxon>Pseudomonadati</taxon>
        <taxon>Acidobacteriota</taxon>
        <taxon>Terriglobia</taxon>
        <taxon>Terriglobales</taxon>
        <taxon>Acidobacteriaceae</taxon>
        <taxon>Paracidobacterium</taxon>
    </lineage>
</organism>
<dbReference type="AlphaFoldDB" id="A0A372IMU1"/>
<keyword evidence="1" id="KW-0812">Transmembrane</keyword>
<gene>
    <name evidence="2" type="ORF">D0Y96_12455</name>
</gene>
<name>A0A372IMU1_9BACT</name>
<evidence type="ECO:0000313" key="3">
    <source>
        <dbReference type="Proteomes" id="UP000264702"/>
    </source>
</evidence>
<comment type="caution">
    <text evidence="2">The sequence shown here is derived from an EMBL/GenBank/DDBJ whole genome shotgun (WGS) entry which is preliminary data.</text>
</comment>
<reference evidence="2 3" key="1">
    <citation type="submission" date="2018-08" db="EMBL/GenBank/DDBJ databases">
        <title>Acidipila sp. 4G-K13, an acidobacterium isolated from forest soil.</title>
        <authorList>
            <person name="Gao Z.-H."/>
            <person name="Qiu L.-H."/>
        </authorList>
    </citation>
    <scope>NUCLEOTIDE SEQUENCE [LARGE SCALE GENOMIC DNA]</scope>
    <source>
        <strain evidence="2 3">4G-K13</strain>
    </source>
</reference>
<evidence type="ECO:0000256" key="1">
    <source>
        <dbReference type="SAM" id="Phobius"/>
    </source>
</evidence>
<proteinExistence type="predicted"/>
<feature type="transmembrane region" description="Helical" evidence="1">
    <location>
        <begin position="88"/>
        <end position="112"/>
    </location>
</feature>
<accession>A0A372IMU1</accession>
<sequence length="165" mass="18533">MDAFQIVCPRCGRQVAPVAAPAPIPYFYTRVHRHVHTVAILWLAYAAWITLHWVLAVGFLAGFSHHWGHHMDHGFDGFYSFPFAHFPWFVPLISVILAARAILCIVTGLALLRRAPWARTLAIVIAFLTLIRPLTGTILAIYTLWVLLPGASGQEYQRIIAPQPM</sequence>
<feature type="transmembrane region" description="Helical" evidence="1">
    <location>
        <begin position="40"/>
        <end position="68"/>
    </location>
</feature>
<dbReference type="Proteomes" id="UP000264702">
    <property type="component" value="Unassembled WGS sequence"/>
</dbReference>
<keyword evidence="1" id="KW-0472">Membrane</keyword>
<dbReference type="EMBL" id="QVQT01000004">
    <property type="protein sequence ID" value="RFU16214.1"/>
    <property type="molecule type" value="Genomic_DNA"/>
</dbReference>
<keyword evidence="3" id="KW-1185">Reference proteome</keyword>
<protein>
    <submittedName>
        <fullName evidence="2">Uncharacterized protein</fullName>
    </submittedName>
</protein>
<feature type="transmembrane region" description="Helical" evidence="1">
    <location>
        <begin position="124"/>
        <end position="148"/>
    </location>
</feature>
<evidence type="ECO:0000313" key="2">
    <source>
        <dbReference type="EMBL" id="RFU16214.1"/>
    </source>
</evidence>
<keyword evidence="1" id="KW-1133">Transmembrane helix</keyword>